<protein>
    <recommendedName>
        <fullName evidence="1">DUF7041 domain-containing protein</fullName>
    </recommendedName>
</protein>
<sequence>MAIRGDSDEEGLTKALIEALSKQTSRISVRVPPFWREKPALWFTQLEARFTLANITTDRTTFYKVTENLKPHIVEHVVDVIQNPPSSEKYEKLEAELIKRLSVLEAKKVRALLSHEQLGDRKPSVFLRHLKDLAGPDVPNEFIRNMWTSSLPTNIQPLVISQTSMNLDNLNDCLIGAVVVTLPVVLGS</sequence>
<dbReference type="InterPro" id="IPR055469">
    <property type="entry name" value="DUF7041"/>
</dbReference>
<dbReference type="Proteomes" id="UP000299102">
    <property type="component" value="Unassembled WGS sequence"/>
</dbReference>
<comment type="caution">
    <text evidence="2">The sequence shown here is derived from an EMBL/GenBank/DDBJ whole genome shotgun (WGS) entry which is preliminary data.</text>
</comment>
<dbReference type="STRING" id="151549.A0A4C1UMJ4"/>
<reference evidence="2 3" key="1">
    <citation type="journal article" date="2019" name="Commun. Biol.">
        <title>The bagworm genome reveals a unique fibroin gene that provides high tensile strength.</title>
        <authorList>
            <person name="Kono N."/>
            <person name="Nakamura H."/>
            <person name="Ohtoshi R."/>
            <person name="Tomita M."/>
            <person name="Numata K."/>
            <person name="Arakawa K."/>
        </authorList>
    </citation>
    <scope>NUCLEOTIDE SEQUENCE [LARGE SCALE GENOMIC DNA]</scope>
</reference>
<dbReference type="OrthoDB" id="6260718at2759"/>
<dbReference type="AlphaFoldDB" id="A0A4C1UMJ4"/>
<keyword evidence="3" id="KW-1185">Reference proteome</keyword>
<name>A0A4C1UMJ4_EUMVA</name>
<gene>
    <name evidence="2" type="ORF">EVAR_16763_1</name>
</gene>
<dbReference type="PANTHER" id="PTHR33327">
    <property type="entry name" value="ENDONUCLEASE"/>
    <property type="match status" value="1"/>
</dbReference>
<dbReference type="PANTHER" id="PTHR33327:SF3">
    <property type="entry name" value="RNA-DIRECTED DNA POLYMERASE"/>
    <property type="match status" value="1"/>
</dbReference>
<accession>A0A4C1UMJ4</accession>
<organism evidence="2 3">
    <name type="scientific">Eumeta variegata</name>
    <name type="common">Bagworm moth</name>
    <name type="synonym">Eumeta japonica</name>
    <dbReference type="NCBI Taxonomy" id="151549"/>
    <lineage>
        <taxon>Eukaryota</taxon>
        <taxon>Metazoa</taxon>
        <taxon>Ecdysozoa</taxon>
        <taxon>Arthropoda</taxon>
        <taxon>Hexapoda</taxon>
        <taxon>Insecta</taxon>
        <taxon>Pterygota</taxon>
        <taxon>Neoptera</taxon>
        <taxon>Endopterygota</taxon>
        <taxon>Lepidoptera</taxon>
        <taxon>Glossata</taxon>
        <taxon>Ditrysia</taxon>
        <taxon>Tineoidea</taxon>
        <taxon>Psychidae</taxon>
        <taxon>Oiketicinae</taxon>
        <taxon>Eumeta</taxon>
    </lineage>
</organism>
<dbReference type="EMBL" id="BGZK01000189">
    <property type="protein sequence ID" value="GBP27094.1"/>
    <property type="molecule type" value="Genomic_DNA"/>
</dbReference>
<feature type="domain" description="DUF7041" evidence="1">
    <location>
        <begin position="31"/>
        <end position="113"/>
    </location>
</feature>
<evidence type="ECO:0000313" key="2">
    <source>
        <dbReference type="EMBL" id="GBP27094.1"/>
    </source>
</evidence>
<dbReference type="Pfam" id="PF23055">
    <property type="entry name" value="DUF7041"/>
    <property type="match status" value="1"/>
</dbReference>
<evidence type="ECO:0000313" key="3">
    <source>
        <dbReference type="Proteomes" id="UP000299102"/>
    </source>
</evidence>
<proteinExistence type="predicted"/>
<evidence type="ECO:0000259" key="1">
    <source>
        <dbReference type="Pfam" id="PF23055"/>
    </source>
</evidence>